<name>A0ABT3TKG4_9GAMM</name>
<dbReference type="NCBIfam" id="TIGR02610">
    <property type="entry name" value="PHA_gran_rgn"/>
    <property type="match status" value="1"/>
</dbReference>
<sequence length="91" mass="10231">MASFSISKPHTMTREDVRDAAENLAKGLKDRHGLRYRWRGDTAEFSRSGLDGRLIISDDNITVSVKLGLLASAFERPLKKAVTDYLDEYVS</sequence>
<dbReference type="Proteomes" id="UP001143362">
    <property type="component" value="Unassembled WGS sequence"/>
</dbReference>
<dbReference type="RefSeq" id="WP_279246820.1">
    <property type="nucleotide sequence ID" value="NZ_SHNN01000004.1"/>
</dbReference>
<accession>A0ABT3TKG4</accession>
<keyword evidence="2" id="KW-1185">Reference proteome</keyword>
<proteinExistence type="predicted"/>
<protein>
    <submittedName>
        <fullName evidence="1">Polyhydroxyalkanoic acid synthase</fullName>
    </submittedName>
</protein>
<reference evidence="1" key="1">
    <citation type="submission" date="2019-02" db="EMBL/GenBank/DDBJ databases">
        <authorList>
            <person name="Li S.-H."/>
        </authorList>
    </citation>
    <scope>NUCLEOTIDE SEQUENCE</scope>
    <source>
        <strain evidence="1">IMCC14734</strain>
    </source>
</reference>
<dbReference type="Pfam" id="PF09650">
    <property type="entry name" value="PHA_gran_rgn"/>
    <property type="match status" value="1"/>
</dbReference>
<evidence type="ECO:0000313" key="1">
    <source>
        <dbReference type="EMBL" id="MCX2982793.1"/>
    </source>
</evidence>
<gene>
    <name evidence="1" type="ORF">EYC98_18170</name>
</gene>
<evidence type="ECO:0000313" key="2">
    <source>
        <dbReference type="Proteomes" id="UP001143362"/>
    </source>
</evidence>
<comment type="caution">
    <text evidence="1">The sequence shown here is derived from an EMBL/GenBank/DDBJ whole genome shotgun (WGS) entry which is preliminary data.</text>
</comment>
<organism evidence="1 2">
    <name type="scientific">Candidatus Litorirhabdus singularis</name>
    <dbReference type="NCBI Taxonomy" id="2518993"/>
    <lineage>
        <taxon>Bacteria</taxon>
        <taxon>Pseudomonadati</taxon>
        <taxon>Pseudomonadota</taxon>
        <taxon>Gammaproteobacteria</taxon>
        <taxon>Cellvibrionales</taxon>
        <taxon>Halieaceae</taxon>
        <taxon>Candidatus Litorirhabdus</taxon>
    </lineage>
</organism>
<dbReference type="InterPro" id="IPR013433">
    <property type="entry name" value="PHA_gran_rgn"/>
</dbReference>
<dbReference type="EMBL" id="SHNN01000004">
    <property type="protein sequence ID" value="MCX2982793.1"/>
    <property type="molecule type" value="Genomic_DNA"/>
</dbReference>